<evidence type="ECO:0000256" key="1">
    <source>
        <dbReference type="SAM" id="Coils"/>
    </source>
</evidence>
<proteinExistence type="predicted"/>
<accession>A0A8R2H2Q3</accession>
<name>A0A8R2H2Q3_ACYPI</name>
<dbReference type="GeneID" id="107882464"/>
<evidence type="ECO:0000313" key="3">
    <source>
        <dbReference type="EnsemblMetazoa" id="XP_016656322.1"/>
    </source>
</evidence>
<dbReference type="OrthoDB" id="6587998at2759"/>
<dbReference type="RefSeq" id="XP_016656322.1">
    <property type="nucleotide sequence ID" value="XM_016800833.1"/>
</dbReference>
<organism evidence="3 4">
    <name type="scientific">Acyrthosiphon pisum</name>
    <name type="common">Pea aphid</name>
    <dbReference type="NCBI Taxonomy" id="7029"/>
    <lineage>
        <taxon>Eukaryota</taxon>
        <taxon>Metazoa</taxon>
        <taxon>Ecdysozoa</taxon>
        <taxon>Arthropoda</taxon>
        <taxon>Hexapoda</taxon>
        <taxon>Insecta</taxon>
        <taxon>Pterygota</taxon>
        <taxon>Neoptera</taxon>
        <taxon>Paraneoptera</taxon>
        <taxon>Hemiptera</taxon>
        <taxon>Sternorrhyncha</taxon>
        <taxon>Aphidomorpha</taxon>
        <taxon>Aphidoidea</taxon>
        <taxon>Aphididae</taxon>
        <taxon>Macrosiphini</taxon>
        <taxon>Acyrthosiphon</taxon>
    </lineage>
</organism>
<protein>
    <recommendedName>
        <fullName evidence="2">FP protein C-terminal domain-containing protein</fullName>
    </recommendedName>
</protein>
<evidence type="ECO:0000313" key="4">
    <source>
        <dbReference type="Proteomes" id="UP000007819"/>
    </source>
</evidence>
<reference evidence="3" key="2">
    <citation type="submission" date="2022-06" db="UniProtKB">
        <authorList>
            <consortium name="EnsemblMetazoa"/>
        </authorList>
    </citation>
    <scope>IDENTIFICATION</scope>
</reference>
<feature type="coiled-coil region" evidence="1">
    <location>
        <begin position="2"/>
        <end position="36"/>
    </location>
</feature>
<evidence type="ECO:0000259" key="2">
    <source>
        <dbReference type="Pfam" id="PF25298"/>
    </source>
</evidence>
<keyword evidence="4" id="KW-1185">Reference proteome</keyword>
<feature type="domain" description="FP protein C-terminal" evidence="2">
    <location>
        <begin position="128"/>
        <end position="179"/>
    </location>
</feature>
<dbReference type="EnsemblMetazoa" id="XM_016800833.1">
    <property type="protein sequence ID" value="XP_016656322.1"/>
    <property type="gene ID" value="LOC107882464"/>
</dbReference>
<reference evidence="4" key="1">
    <citation type="submission" date="2010-06" db="EMBL/GenBank/DDBJ databases">
        <authorList>
            <person name="Jiang H."/>
            <person name="Abraham K."/>
            <person name="Ali S."/>
            <person name="Alsbrooks S.L."/>
            <person name="Anim B.N."/>
            <person name="Anosike U.S."/>
            <person name="Attaway T."/>
            <person name="Bandaranaike D.P."/>
            <person name="Battles P.K."/>
            <person name="Bell S.N."/>
            <person name="Bell A.V."/>
            <person name="Beltran B."/>
            <person name="Bickham C."/>
            <person name="Bustamante Y."/>
            <person name="Caleb T."/>
            <person name="Canada A."/>
            <person name="Cardenas V."/>
            <person name="Carter K."/>
            <person name="Chacko J."/>
            <person name="Chandrabose M.N."/>
            <person name="Chavez D."/>
            <person name="Chavez A."/>
            <person name="Chen L."/>
            <person name="Chu H.-S."/>
            <person name="Claassen K.J."/>
            <person name="Cockrell R."/>
            <person name="Collins M."/>
            <person name="Cooper J.A."/>
            <person name="Cree A."/>
            <person name="Curry S.M."/>
            <person name="Da Y."/>
            <person name="Dao M.D."/>
            <person name="Das B."/>
            <person name="Davila M.-L."/>
            <person name="Davy-Carroll L."/>
            <person name="Denson S."/>
            <person name="Dinh H."/>
            <person name="Ebong V.E."/>
            <person name="Edwards J.R."/>
            <person name="Egan A."/>
            <person name="El-Daye J."/>
            <person name="Escobedo L."/>
            <person name="Fernandez S."/>
            <person name="Fernando P.R."/>
            <person name="Flagg N."/>
            <person name="Forbes L.D."/>
            <person name="Fowler R.G."/>
            <person name="Fu Q."/>
            <person name="Gabisi R.A."/>
            <person name="Ganer J."/>
            <person name="Garbino Pronczuk A."/>
            <person name="Garcia R.M."/>
            <person name="Garner T."/>
            <person name="Garrett T.E."/>
            <person name="Gonzalez D.A."/>
            <person name="Hamid H."/>
            <person name="Hawkins E.S."/>
            <person name="Hirani K."/>
            <person name="Hogues M.E."/>
            <person name="Hollins B."/>
            <person name="Hsiao C.-H."/>
            <person name="Jabil R."/>
            <person name="James M.L."/>
            <person name="Jhangiani S.N."/>
            <person name="Johnson B."/>
            <person name="Johnson Q."/>
            <person name="Joshi V."/>
            <person name="Kalu J.B."/>
            <person name="Kam C."/>
            <person name="Kashfia A."/>
            <person name="Keebler J."/>
            <person name="Kisamo H."/>
            <person name="Kovar C.L."/>
            <person name="Lago L.A."/>
            <person name="Lai C.-Y."/>
            <person name="Laidlaw J."/>
            <person name="Lara F."/>
            <person name="Le T.-K."/>
            <person name="Lee S.L."/>
            <person name="Legall F.H."/>
            <person name="Lemon S.J."/>
            <person name="Lewis L.R."/>
            <person name="Li B."/>
            <person name="Liu Y."/>
            <person name="Liu Y.-S."/>
            <person name="Lopez J."/>
            <person name="Lozado R.J."/>
            <person name="Lu J."/>
            <person name="Madu R.C."/>
            <person name="Maheshwari M."/>
            <person name="Maheshwari R."/>
            <person name="Malloy K."/>
            <person name="Martinez E."/>
            <person name="Mathew T."/>
            <person name="Mercado I.C."/>
            <person name="Mercado C."/>
            <person name="Meyer B."/>
            <person name="Montgomery K."/>
            <person name="Morgan M.B."/>
            <person name="Munidasa M."/>
            <person name="Nazareth L.V."/>
            <person name="Nelson J."/>
            <person name="Ng B.M."/>
            <person name="Nguyen N.B."/>
            <person name="Nguyen P.Q."/>
            <person name="Nguyen T."/>
            <person name="Obregon M."/>
            <person name="Okwuonu G.O."/>
            <person name="Onwere C.G."/>
            <person name="Orozco G."/>
            <person name="Parra A."/>
            <person name="Patel S."/>
            <person name="Patil S."/>
            <person name="Perez A."/>
            <person name="Perez Y."/>
            <person name="Pham C."/>
            <person name="Primus E.L."/>
            <person name="Pu L.-L."/>
            <person name="Puazo M."/>
            <person name="Qin X."/>
            <person name="Quiroz J.B."/>
            <person name="Reese J."/>
            <person name="Richards S."/>
            <person name="Rives C.M."/>
            <person name="Robberts R."/>
            <person name="Ruiz S.J."/>
            <person name="Ruiz M.J."/>
            <person name="Santibanez J."/>
            <person name="Schneider B.W."/>
            <person name="Sisson I."/>
            <person name="Smith M."/>
            <person name="Sodergren E."/>
            <person name="Song X.-Z."/>
            <person name="Song B.B."/>
            <person name="Summersgill H."/>
            <person name="Thelus R."/>
            <person name="Thornton R.D."/>
            <person name="Trejos Z.Y."/>
            <person name="Usmani K."/>
            <person name="Vattathil S."/>
            <person name="Villasana D."/>
            <person name="Walker D.L."/>
            <person name="Wang S."/>
            <person name="Wang K."/>
            <person name="White C.S."/>
            <person name="Williams A.C."/>
            <person name="Williamson J."/>
            <person name="Wilson K."/>
            <person name="Woghiren I.O."/>
            <person name="Woodworth J.R."/>
            <person name="Worley K.C."/>
            <person name="Wright R.A."/>
            <person name="Wu W."/>
            <person name="Young L."/>
            <person name="Zhang L."/>
            <person name="Zhang J."/>
            <person name="Zhu Y."/>
            <person name="Muzny D.M."/>
            <person name="Weinstock G."/>
            <person name="Gibbs R.A."/>
        </authorList>
    </citation>
    <scope>NUCLEOTIDE SEQUENCE [LARGE SCALE GENOMIC DNA]</scope>
    <source>
        <strain evidence="4">LSR1</strain>
    </source>
</reference>
<sequence>MVDKIINDNQTMKTQINTLENKIEFLERRLIANEIVIDGVPENKLENCYEIMKTIGTQLNVKITDPMLNDCYRIGRAEKNRTRRIVVGFTNRQDKAKILDSRKIIRNLSTKKIGMEIDVPIYIRENLTPKSNILFKEARDLRKQFGFQFVWIKNGLIFLRKNELEKIIHVANEEVIQKLRLNLNSTYLN</sequence>
<dbReference type="InterPro" id="IPR057251">
    <property type="entry name" value="FP_C"/>
</dbReference>
<dbReference type="AlphaFoldDB" id="A0A8R2H2Q3"/>
<dbReference type="Pfam" id="PF25298">
    <property type="entry name" value="Baculo_FP_2nd"/>
    <property type="match status" value="1"/>
</dbReference>
<dbReference type="KEGG" id="api:107882464"/>
<dbReference type="Proteomes" id="UP000007819">
    <property type="component" value="Chromosome X"/>
</dbReference>
<keyword evidence="1" id="KW-0175">Coiled coil</keyword>
<dbReference type="Gene3D" id="3.30.70.1820">
    <property type="entry name" value="L1 transposable element, RRM domain"/>
    <property type="match status" value="1"/>
</dbReference>